<sequence>MIQNAKRRYEHLTDGKLVLDSKKRREFAFAAVDTCISIYINGRVNEWTPVPLLSRFIPQVADLLPESVLPNKERHCLIAELLYKSGMKLGGLPVKAMQFMSLRHDLPEGYCEEFSKAQESTSFRSPAEHVQKILGKFPGLEWDDSDEFVKSASIAQVHTNCTWQGKPAVAKVQHAHVKEEYESDLKIMADLGQHVDKYEEAKGAAVMLKSLAEKLAPTVSSETDFTKEAANQDRIQKMFAASHSDVVVPEVFAATEMGLIMEKLPGKTAAEAIACWKRGEPLDIFDRQQRNVIYDLFAQMVLKHRFFQMDAHPGNFMALDTVKVALLDFGQCCEPSPKQVTLFQNFALTAPTSEEDAIDETKILSWISEMGVKVATAAEAKASADLLFFGQKSSIFPSTKEIDPELMPLLLISFYLSRFESEAAELRSHVGLKDQADDFAVLKAFRYVAEEVNATRELQGLEHDTLRVMGEMWDLPQAQAD</sequence>
<dbReference type="InterPro" id="IPR004147">
    <property type="entry name" value="ABC1_dom"/>
</dbReference>
<dbReference type="SUPFAM" id="SSF56112">
    <property type="entry name" value="Protein kinase-like (PK-like)"/>
    <property type="match status" value="1"/>
</dbReference>
<protein>
    <recommendedName>
        <fullName evidence="1">ABC1 atypical kinase-like domain-containing protein</fullName>
    </recommendedName>
</protein>
<evidence type="ECO:0000313" key="3">
    <source>
        <dbReference type="Proteomes" id="UP001642484"/>
    </source>
</evidence>
<accession>A0ABP0IGD9</accession>
<evidence type="ECO:0000259" key="1">
    <source>
        <dbReference type="Pfam" id="PF03109"/>
    </source>
</evidence>
<gene>
    <name evidence="2" type="ORF">CCMP2556_LOCUS6557</name>
</gene>
<evidence type="ECO:0000313" key="2">
    <source>
        <dbReference type="EMBL" id="CAK9001670.1"/>
    </source>
</evidence>
<dbReference type="InterPro" id="IPR051130">
    <property type="entry name" value="Mito_struct-func_regulator"/>
</dbReference>
<dbReference type="InterPro" id="IPR011009">
    <property type="entry name" value="Kinase-like_dom_sf"/>
</dbReference>
<dbReference type="Proteomes" id="UP001642484">
    <property type="component" value="Unassembled WGS sequence"/>
</dbReference>
<organism evidence="2 3">
    <name type="scientific">Durusdinium trenchii</name>
    <dbReference type="NCBI Taxonomy" id="1381693"/>
    <lineage>
        <taxon>Eukaryota</taxon>
        <taxon>Sar</taxon>
        <taxon>Alveolata</taxon>
        <taxon>Dinophyceae</taxon>
        <taxon>Suessiales</taxon>
        <taxon>Symbiodiniaceae</taxon>
        <taxon>Durusdinium</taxon>
    </lineage>
</organism>
<name>A0ABP0IGD9_9DINO</name>
<dbReference type="Pfam" id="PF03109">
    <property type="entry name" value="ABC1"/>
    <property type="match status" value="1"/>
</dbReference>
<dbReference type="EMBL" id="CAXAMN010002869">
    <property type="protein sequence ID" value="CAK9001670.1"/>
    <property type="molecule type" value="Genomic_DNA"/>
</dbReference>
<dbReference type="PANTHER" id="PTHR43173:SF19">
    <property type="entry name" value="AARF DOMAIN-CONTAINING PROTEIN KINASE 1"/>
    <property type="match status" value="1"/>
</dbReference>
<reference evidence="2 3" key="1">
    <citation type="submission" date="2024-02" db="EMBL/GenBank/DDBJ databases">
        <authorList>
            <person name="Chen Y."/>
            <person name="Shah S."/>
            <person name="Dougan E. K."/>
            <person name="Thang M."/>
            <person name="Chan C."/>
        </authorList>
    </citation>
    <scope>NUCLEOTIDE SEQUENCE [LARGE SCALE GENOMIC DNA]</scope>
</reference>
<feature type="domain" description="ABC1 atypical kinase-like" evidence="1">
    <location>
        <begin position="148"/>
        <end position="358"/>
    </location>
</feature>
<proteinExistence type="predicted"/>
<dbReference type="PANTHER" id="PTHR43173">
    <property type="entry name" value="ABC1 FAMILY PROTEIN"/>
    <property type="match status" value="1"/>
</dbReference>
<comment type="caution">
    <text evidence="2">The sequence shown here is derived from an EMBL/GenBank/DDBJ whole genome shotgun (WGS) entry which is preliminary data.</text>
</comment>
<keyword evidence="3" id="KW-1185">Reference proteome</keyword>